<sequence length="417" mass="42405">MTATSERAPASAAGTDPATRDGLGLAVLPAVTEPVLARVAERAGEVDRAEADLWDELAALGELDLLTAPLPLAAELTRALARRCTASAFALWGHRSAIAYHEATGTPLPDGAASGVVALASGMAPAFKEEAGLGEIPLLATDSPDGAIAVSGVLPWCSNLRPGGWVVTPVRWEDGRRAVVRHRRDADGVRVKELTGLTALDATASGVLLLDEVRIPAQDVLTRDLPAFRDDVRATFLQIQTAMCLGLAGAALDAAEAGADDVAREVLAEELSAAAEDWQHLRGALAAGVRAASAVRAGGAGGPSDAASSGAPPSGAPPSGTSPSGPSVAGGSPAVAAPSAPVRPAELVRVRLEAALLTGRATRLEQKIVGGRGYALASDTSRRAREAAFLPVQSPTETHLRHLLARAGVPVPTDGHA</sequence>
<name>A0A921GM00_9MICO</name>
<evidence type="ECO:0000313" key="3">
    <source>
        <dbReference type="Proteomes" id="UP000775129"/>
    </source>
</evidence>
<dbReference type="Proteomes" id="UP000775129">
    <property type="component" value="Unassembled WGS sequence"/>
</dbReference>
<gene>
    <name evidence="2" type="ORF">K8W24_01525</name>
</gene>
<evidence type="ECO:0000313" key="2">
    <source>
        <dbReference type="EMBL" id="HJF48471.1"/>
    </source>
</evidence>
<accession>A0A921GM00</accession>
<protein>
    <submittedName>
        <fullName evidence="2">Acyl-CoA/acyl-ACP dehydrogenase</fullName>
    </submittedName>
</protein>
<proteinExistence type="predicted"/>
<comment type="caution">
    <text evidence="2">The sequence shown here is derived from an EMBL/GenBank/DDBJ whole genome shotgun (WGS) entry which is preliminary data.</text>
</comment>
<dbReference type="InterPro" id="IPR009100">
    <property type="entry name" value="AcylCoA_DH/oxidase_NM_dom_sf"/>
</dbReference>
<feature type="region of interest" description="Disordered" evidence="1">
    <location>
        <begin position="297"/>
        <end position="342"/>
    </location>
</feature>
<dbReference type="AlphaFoldDB" id="A0A921GM00"/>
<reference evidence="2" key="2">
    <citation type="submission" date="2021-09" db="EMBL/GenBank/DDBJ databases">
        <authorList>
            <person name="Gilroy R."/>
        </authorList>
    </citation>
    <scope>NUCLEOTIDE SEQUENCE</scope>
    <source>
        <strain evidence="2">1647</strain>
    </source>
</reference>
<dbReference type="EMBL" id="DYWO01000049">
    <property type="protein sequence ID" value="HJF48471.1"/>
    <property type="molecule type" value="Genomic_DNA"/>
</dbReference>
<dbReference type="GO" id="GO:0016627">
    <property type="term" value="F:oxidoreductase activity, acting on the CH-CH group of donors"/>
    <property type="evidence" value="ECO:0007669"/>
    <property type="project" value="InterPro"/>
</dbReference>
<dbReference type="Gene3D" id="2.40.110.10">
    <property type="entry name" value="Butyryl-CoA Dehydrogenase, subunit A, domain 2"/>
    <property type="match status" value="1"/>
</dbReference>
<evidence type="ECO:0000256" key="1">
    <source>
        <dbReference type="SAM" id="MobiDB-lite"/>
    </source>
</evidence>
<organism evidence="2 3">
    <name type="scientific">Brachybacterium paraconglomeratum</name>
    <dbReference type="NCBI Taxonomy" id="173362"/>
    <lineage>
        <taxon>Bacteria</taxon>
        <taxon>Bacillati</taxon>
        <taxon>Actinomycetota</taxon>
        <taxon>Actinomycetes</taxon>
        <taxon>Micrococcales</taxon>
        <taxon>Dermabacteraceae</taxon>
        <taxon>Brachybacterium</taxon>
    </lineage>
</organism>
<dbReference type="InterPro" id="IPR046373">
    <property type="entry name" value="Acyl-CoA_Oxase/DH_mid-dom_sf"/>
</dbReference>
<reference evidence="2" key="1">
    <citation type="journal article" date="2021" name="PeerJ">
        <title>Extensive microbial diversity within the chicken gut microbiome revealed by metagenomics and culture.</title>
        <authorList>
            <person name="Gilroy R."/>
            <person name="Ravi A."/>
            <person name="Getino M."/>
            <person name="Pursley I."/>
            <person name="Horton D.L."/>
            <person name="Alikhan N.F."/>
            <person name="Baker D."/>
            <person name="Gharbi K."/>
            <person name="Hall N."/>
            <person name="Watson M."/>
            <person name="Adriaenssens E.M."/>
            <person name="Foster-Nyarko E."/>
            <person name="Jarju S."/>
            <person name="Secka A."/>
            <person name="Antonio M."/>
            <person name="Oren A."/>
            <person name="Chaudhuri R.R."/>
            <person name="La Ragione R."/>
            <person name="Hildebrand F."/>
            <person name="Pallen M.J."/>
        </authorList>
    </citation>
    <scope>NUCLEOTIDE SEQUENCE</scope>
    <source>
        <strain evidence="2">1647</strain>
    </source>
</reference>
<dbReference type="SUPFAM" id="SSF56645">
    <property type="entry name" value="Acyl-CoA dehydrogenase NM domain-like"/>
    <property type="match status" value="1"/>
</dbReference>